<dbReference type="Pfam" id="PF15916">
    <property type="entry name" value="DUF4743"/>
    <property type="match status" value="1"/>
</dbReference>
<dbReference type="InterPro" id="IPR015797">
    <property type="entry name" value="NUDIX_hydrolase-like_dom_sf"/>
</dbReference>
<evidence type="ECO:0000313" key="3">
    <source>
        <dbReference type="Proteomes" id="UP000184330"/>
    </source>
</evidence>
<dbReference type="OrthoDB" id="10261522at2759"/>
<evidence type="ECO:0000259" key="1">
    <source>
        <dbReference type="PROSITE" id="PS51462"/>
    </source>
</evidence>
<evidence type="ECO:0000313" key="2">
    <source>
        <dbReference type="EMBL" id="CZR63174.1"/>
    </source>
</evidence>
<dbReference type="GO" id="GO:0016301">
    <property type="term" value="F:kinase activity"/>
    <property type="evidence" value="ECO:0007669"/>
    <property type="project" value="UniProtKB-KW"/>
</dbReference>
<name>A0A1L7XDS3_9HELO</name>
<feature type="domain" description="Nudix hydrolase" evidence="1">
    <location>
        <begin position="136"/>
        <end position="285"/>
    </location>
</feature>
<dbReference type="EMBL" id="FJOG01000023">
    <property type="protein sequence ID" value="CZR63174.1"/>
    <property type="molecule type" value="Genomic_DNA"/>
</dbReference>
<dbReference type="CDD" id="cd03676">
    <property type="entry name" value="NUDIX_Tnr3_like"/>
    <property type="match status" value="1"/>
</dbReference>
<dbReference type="InterPro" id="IPR000086">
    <property type="entry name" value="NUDIX_hydrolase_dom"/>
</dbReference>
<proteinExistence type="predicted"/>
<gene>
    <name evidence="2" type="ORF">PAC_13071</name>
</gene>
<dbReference type="Proteomes" id="UP000184330">
    <property type="component" value="Unassembled WGS sequence"/>
</dbReference>
<dbReference type="Pfam" id="PF00293">
    <property type="entry name" value="NUDIX"/>
    <property type="match status" value="1"/>
</dbReference>
<dbReference type="FunFam" id="3.90.79.10:FF:000019">
    <property type="entry name" value="Thiamin pyrophosphokinase, putative"/>
    <property type="match status" value="1"/>
</dbReference>
<protein>
    <submittedName>
        <fullName evidence="2">Related to thiamin pyrophosphokinase</fullName>
    </submittedName>
</protein>
<keyword evidence="2" id="KW-0808">Transferase</keyword>
<reference evidence="2 3" key="1">
    <citation type="submission" date="2016-03" db="EMBL/GenBank/DDBJ databases">
        <authorList>
            <person name="Ploux O."/>
        </authorList>
    </citation>
    <scope>NUCLEOTIDE SEQUENCE [LARGE SCALE GENOMIC DNA]</scope>
    <source>
        <strain evidence="2 3">UAMH 11012</strain>
    </source>
</reference>
<dbReference type="PROSITE" id="PS51462">
    <property type="entry name" value="NUDIX"/>
    <property type="match status" value="1"/>
</dbReference>
<organism evidence="2 3">
    <name type="scientific">Phialocephala subalpina</name>
    <dbReference type="NCBI Taxonomy" id="576137"/>
    <lineage>
        <taxon>Eukaryota</taxon>
        <taxon>Fungi</taxon>
        <taxon>Dikarya</taxon>
        <taxon>Ascomycota</taxon>
        <taxon>Pezizomycotina</taxon>
        <taxon>Leotiomycetes</taxon>
        <taxon>Helotiales</taxon>
        <taxon>Mollisiaceae</taxon>
        <taxon>Phialocephala</taxon>
        <taxon>Phialocephala fortinii species complex</taxon>
    </lineage>
</organism>
<dbReference type="GO" id="GO:0044715">
    <property type="term" value="F:8-oxo-dGDP phosphatase activity"/>
    <property type="evidence" value="ECO:0007669"/>
    <property type="project" value="TreeGrafter"/>
</dbReference>
<dbReference type="SUPFAM" id="SSF55811">
    <property type="entry name" value="Nudix"/>
    <property type="match status" value="1"/>
</dbReference>
<dbReference type="STRING" id="576137.A0A1L7XDS3"/>
<keyword evidence="3" id="KW-1185">Reference proteome</keyword>
<dbReference type="Gene3D" id="3.90.79.10">
    <property type="entry name" value="Nucleoside Triphosphate Pyrophosphohydrolase"/>
    <property type="match status" value="1"/>
</dbReference>
<dbReference type="PANTHER" id="PTHR13622:SF8">
    <property type="entry name" value="THIAMIN PYROPHOSPHOKINASE 1"/>
    <property type="match status" value="1"/>
</dbReference>
<keyword evidence="2" id="KW-0418">Kinase</keyword>
<dbReference type="PANTHER" id="PTHR13622">
    <property type="entry name" value="THIAMIN PYROPHOSPHOKINASE"/>
    <property type="match status" value="1"/>
</dbReference>
<dbReference type="InterPro" id="IPR031804">
    <property type="entry name" value="DUF4743"/>
</dbReference>
<accession>A0A1L7XDS3</accession>
<sequence length="322" mass="36404">MAKSNLHLVDECDNFPYSTDTKAHSSLTSTLYTLLHNDVPIGYITEPVFNALAKVPIRIKGELEVNRRARTISAFNHGTREERSKAVAGTLQFWRENKTFKILEGWRDELYAVYGPNNEVVFDVERSGSALLGIVTYGVHMTGFTRVKGVSYGIKIWVPRRARTKSTYPGMLDNTVAGGMASGEDPLECVIREADEEASLPSSLVREKIKPEGTITYFHVRDARAGGESGLMQPECQFVYDLEIPEGMECKPKDGEVESFELWTVEEVQEAMGKGEFKPNCSLLVLDFFVRWGILTEENEKDYKEIKERLHRTLEFPGPHRS</sequence>
<dbReference type="AlphaFoldDB" id="A0A1L7XDS3"/>